<protein>
    <recommendedName>
        <fullName evidence="2">Reverse transcriptase domain-containing protein</fullName>
    </recommendedName>
</protein>
<dbReference type="SUPFAM" id="SSF56672">
    <property type="entry name" value="DNA/RNA polymerases"/>
    <property type="match status" value="1"/>
</dbReference>
<evidence type="ECO:0000259" key="2">
    <source>
        <dbReference type="PROSITE" id="PS50878"/>
    </source>
</evidence>
<proteinExistence type="predicted"/>
<dbReference type="Proteomes" id="UP000663852">
    <property type="component" value="Unassembled WGS sequence"/>
</dbReference>
<feature type="region of interest" description="Disordered" evidence="1">
    <location>
        <begin position="231"/>
        <end position="276"/>
    </location>
</feature>
<dbReference type="GO" id="GO:0003824">
    <property type="term" value="F:catalytic activity"/>
    <property type="evidence" value="ECO:0007669"/>
    <property type="project" value="InterPro"/>
</dbReference>
<dbReference type="InterPro" id="IPR043502">
    <property type="entry name" value="DNA/RNA_pol_sf"/>
</dbReference>
<dbReference type="Gene3D" id="3.60.10.10">
    <property type="entry name" value="Endonuclease/exonuclease/phosphatase"/>
    <property type="match status" value="1"/>
</dbReference>
<dbReference type="InterPro" id="IPR000477">
    <property type="entry name" value="RT_dom"/>
</dbReference>
<dbReference type="PANTHER" id="PTHR19446">
    <property type="entry name" value="REVERSE TRANSCRIPTASES"/>
    <property type="match status" value="1"/>
</dbReference>
<reference evidence="3" key="1">
    <citation type="submission" date="2021-02" db="EMBL/GenBank/DDBJ databases">
        <authorList>
            <person name="Nowell W R."/>
        </authorList>
    </citation>
    <scope>NUCLEOTIDE SEQUENCE</scope>
</reference>
<dbReference type="OrthoDB" id="445826at2759"/>
<accession>A0A815URL5</accession>
<dbReference type="Pfam" id="PF00078">
    <property type="entry name" value="RVT_1"/>
    <property type="match status" value="1"/>
</dbReference>
<evidence type="ECO:0000313" key="3">
    <source>
        <dbReference type="EMBL" id="CAF1526525.1"/>
    </source>
</evidence>
<feature type="compositionally biased region" description="Basic residues" evidence="1">
    <location>
        <begin position="265"/>
        <end position="276"/>
    </location>
</feature>
<gene>
    <name evidence="3" type="ORF">EDS130_LOCUS44245</name>
</gene>
<feature type="domain" description="Reverse transcriptase" evidence="2">
    <location>
        <begin position="404"/>
        <end position="680"/>
    </location>
</feature>
<dbReference type="CDD" id="cd01650">
    <property type="entry name" value="RT_nLTR_like"/>
    <property type="match status" value="1"/>
</dbReference>
<dbReference type="PROSITE" id="PS50878">
    <property type="entry name" value="RT_POL"/>
    <property type="match status" value="1"/>
</dbReference>
<dbReference type="Pfam" id="PF14529">
    <property type="entry name" value="Exo_endo_phos_2"/>
    <property type="match status" value="1"/>
</dbReference>
<dbReference type="AlphaFoldDB" id="A0A815URL5"/>
<comment type="caution">
    <text evidence="3">The sequence shown here is derived from an EMBL/GenBank/DDBJ whole genome shotgun (WGS) entry which is preliminary data.</text>
</comment>
<dbReference type="EMBL" id="CAJNOJ010000826">
    <property type="protein sequence ID" value="CAF1526525.1"/>
    <property type="molecule type" value="Genomic_DNA"/>
</dbReference>
<organism evidence="3 4">
    <name type="scientific">Adineta ricciae</name>
    <name type="common">Rotifer</name>
    <dbReference type="NCBI Taxonomy" id="249248"/>
    <lineage>
        <taxon>Eukaryota</taxon>
        <taxon>Metazoa</taxon>
        <taxon>Spiralia</taxon>
        <taxon>Gnathifera</taxon>
        <taxon>Rotifera</taxon>
        <taxon>Eurotatoria</taxon>
        <taxon>Bdelloidea</taxon>
        <taxon>Adinetida</taxon>
        <taxon>Adinetidae</taxon>
        <taxon>Adineta</taxon>
    </lineage>
</organism>
<evidence type="ECO:0000256" key="1">
    <source>
        <dbReference type="SAM" id="MobiDB-lite"/>
    </source>
</evidence>
<feature type="compositionally biased region" description="Basic residues" evidence="1">
    <location>
        <begin position="236"/>
        <end position="247"/>
    </location>
</feature>
<evidence type="ECO:0000313" key="4">
    <source>
        <dbReference type="Proteomes" id="UP000663852"/>
    </source>
</evidence>
<name>A0A815URL5_ADIRI</name>
<dbReference type="SUPFAM" id="SSF56219">
    <property type="entry name" value="DNase I-like"/>
    <property type="match status" value="1"/>
</dbReference>
<dbReference type="InterPro" id="IPR036691">
    <property type="entry name" value="Endo/exonu/phosph_ase_sf"/>
</dbReference>
<sequence>MIDEWNKRGCISNLCKQWKKNRPVNDKTNNLFVLLFNVEGLNTHLADVDLLLKQYNPHICILTGVGAATRKLPTFLGYVGISQTGTNSFGGVAILYQKHVKCKTIDSATNFLLIEAQLPTETVNIGAVYVPPGSLPLFQLFNKHAEQSFVLFGDFNAKHSTWNCKVNNTSGVHMANWLEDTGNEMIIPNSATSRRSDAVIDFAVSNNATGWKTEVLHEGTSDHWPTTMATATSRACPKHKQGTKKISKNKEKRTSRAVSSSETHFHRRKKQIHPTKARRENNIWKHVSPTFRPFAPPFKGIQTEYDKKTDPKQIVNMLADHYEKHFANPQHDTSNKLHQEAIDIFENFKYLPKIPLEQITYQEVEREWKKFQPKKSTDSTGTSALILKKLPTEYLAIITILFNKCAKNGDFFDKGKIAKVICLSKDGLFPTVNKLRPISLLPNLAKWFERIIHARILKWCNELNIAVDEQSGFMQGRRLQTRTLSLIENLRLTTAACNRPALVIFVDFASAFDRMWHPALIRNLNELGMPLPLLKWVHSWLTNRWLYLSYGDENSRTIQMLVGAPQGSVLAATLFRLHIHFLPAIFNGTSIHMFADDLALVLDGAIEKRLSDNIIYLEKQARTSMMKLEQYSHELILPVNVAKTKALLVHSAVAPSLPKVRYQDQQIEHVNSFKYLGVHISTKLGWGNYINERLRKIRNIYKGLRQIYQTISTEHIDVRRKIFLAYALPHLCWLFSTWFYFTERQQRSIEHVYCTGIRLTYSIYGWDDITTLILSQEKSLRDYLYSYWTRLCSHLEKASEAVNFQQSWKAFQILTGHDTDWRRNIDLGKNNWFLTRLIERVQHSLMDWKAFQNEHKQQLMAYKNDTQYLNMFIYKYYIQPTEKGT</sequence>
<dbReference type="InterPro" id="IPR005135">
    <property type="entry name" value="Endo/exonuclease/phosphatase"/>
</dbReference>